<dbReference type="EMBL" id="NIVC01002124">
    <property type="protein sequence ID" value="PAA60681.1"/>
    <property type="molecule type" value="Genomic_DNA"/>
</dbReference>
<sequence>PLVLAPLVLAPLVLAPLVLAPLVLAPLVLAPPRMRPPHPTPPKKVLAALLLCIRTNNLLPSDRSLPAIWWSFCDFFIFPQLRDIKIYYGAIGLPANASFIN</sequence>
<organism evidence="2 3">
    <name type="scientific">Macrostomum lignano</name>
    <dbReference type="NCBI Taxonomy" id="282301"/>
    <lineage>
        <taxon>Eukaryota</taxon>
        <taxon>Metazoa</taxon>
        <taxon>Spiralia</taxon>
        <taxon>Lophotrochozoa</taxon>
        <taxon>Platyhelminthes</taxon>
        <taxon>Rhabditophora</taxon>
        <taxon>Macrostomorpha</taxon>
        <taxon>Macrostomida</taxon>
        <taxon>Macrostomidae</taxon>
        <taxon>Macrostomum</taxon>
    </lineage>
</organism>
<keyword evidence="1" id="KW-1133">Transmembrane helix</keyword>
<feature type="transmembrane region" description="Helical" evidence="1">
    <location>
        <begin position="6"/>
        <end position="29"/>
    </location>
</feature>
<keyword evidence="1" id="KW-0812">Transmembrane</keyword>
<reference evidence="2 3" key="1">
    <citation type="submission" date="2017-06" db="EMBL/GenBank/DDBJ databases">
        <title>A platform for efficient transgenesis in Macrostomum lignano, a flatworm model organism for stem cell research.</title>
        <authorList>
            <person name="Berezikov E."/>
        </authorList>
    </citation>
    <scope>NUCLEOTIDE SEQUENCE [LARGE SCALE GENOMIC DNA]</scope>
    <source>
        <strain evidence="2">DV1</strain>
        <tissue evidence="2">Whole organism</tissue>
    </source>
</reference>
<dbReference type="AlphaFoldDB" id="A0A267EGM7"/>
<proteinExistence type="predicted"/>
<evidence type="ECO:0000256" key="1">
    <source>
        <dbReference type="SAM" id="Phobius"/>
    </source>
</evidence>
<comment type="caution">
    <text evidence="2">The sequence shown here is derived from an EMBL/GenBank/DDBJ whole genome shotgun (WGS) entry which is preliminary data.</text>
</comment>
<feature type="non-terminal residue" evidence="2">
    <location>
        <position position="1"/>
    </location>
</feature>
<protein>
    <submittedName>
        <fullName evidence="2">Uncharacterized protein</fullName>
    </submittedName>
</protein>
<evidence type="ECO:0000313" key="2">
    <source>
        <dbReference type="EMBL" id="PAA60681.1"/>
    </source>
</evidence>
<name>A0A267EGM7_9PLAT</name>
<accession>A0A267EGM7</accession>
<dbReference type="Proteomes" id="UP000215902">
    <property type="component" value="Unassembled WGS sequence"/>
</dbReference>
<gene>
    <name evidence="2" type="ORF">BOX15_Mlig000541g2</name>
</gene>
<keyword evidence="3" id="KW-1185">Reference proteome</keyword>
<keyword evidence="1" id="KW-0472">Membrane</keyword>
<evidence type="ECO:0000313" key="3">
    <source>
        <dbReference type="Proteomes" id="UP000215902"/>
    </source>
</evidence>